<dbReference type="PIRSF" id="PIRSF005719">
    <property type="entry name" value="SMC"/>
    <property type="match status" value="1"/>
</dbReference>
<comment type="domain">
    <text evidence="7">Contains large globular domains required for ATP hydrolysis at each terminus and a third globular domain forming a flexible hinge near the middle of the molecule. These domains are separated by coiled-coil structures.</text>
</comment>
<evidence type="ECO:0000256" key="2">
    <source>
        <dbReference type="ARBA" id="ARBA00022490"/>
    </source>
</evidence>
<dbReference type="InterPro" id="IPR011890">
    <property type="entry name" value="SMC_prok"/>
</dbReference>
<dbReference type="InterPro" id="IPR036277">
    <property type="entry name" value="SMC_hinge_sf"/>
</dbReference>
<dbReference type="InterPro" id="IPR024704">
    <property type="entry name" value="SMC"/>
</dbReference>
<dbReference type="FunCoup" id="A0A540VEA4">
    <property type="interactions" value="434"/>
</dbReference>
<feature type="domain" description="SMC hinge" evidence="8">
    <location>
        <begin position="525"/>
        <end position="639"/>
    </location>
</feature>
<dbReference type="OrthoDB" id="9808768at2"/>
<dbReference type="SMART" id="SM00968">
    <property type="entry name" value="SMC_hinge"/>
    <property type="match status" value="1"/>
</dbReference>
<dbReference type="AlphaFoldDB" id="A0A540VEA4"/>
<keyword evidence="2 7" id="KW-0963">Cytoplasm</keyword>
<evidence type="ECO:0000256" key="6">
    <source>
        <dbReference type="ARBA" id="ARBA00023125"/>
    </source>
</evidence>
<dbReference type="Gene3D" id="1.20.1060.20">
    <property type="match status" value="1"/>
</dbReference>
<keyword evidence="5 7" id="KW-0175">Coiled coil</keyword>
<dbReference type="GO" id="GO:0005524">
    <property type="term" value="F:ATP binding"/>
    <property type="evidence" value="ECO:0007669"/>
    <property type="project" value="UniProtKB-UniRule"/>
</dbReference>
<evidence type="ECO:0000313" key="10">
    <source>
        <dbReference type="Proteomes" id="UP000317371"/>
    </source>
</evidence>
<accession>A0A540VEA4</accession>
<dbReference type="GO" id="GO:0016887">
    <property type="term" value="F:ATP hydrolysis activity"/>
    <property type="evidence" value="ECO:0007669"/>
    <property type="project" value="InterPro"/>
</dbReference>
<dbReference type="SUPFAM" id="SSF90257">
    <property type="entry name" value="Myosin rod fragments"/>
    <property type="match status" value="1"/>
</dbReference>
<keyword evidence="3 7" id="KW-0547">Nucleotide-binding</keyword>
<comment type="subcellular location">
    <subcellularLocation>
        <location evidence="1 7">Cytoplasm</location>
    </subcellularLocation>
</comment>
<evidence type="ECO:0000259" key="8">
    <source>
        <dbReference type="SMART" id="SM00968"/>
    </source>
</evidence>
<dbReference type="NCBIfam" id="TIGR02168">
    <property type="entry name" value="SMC_prok_B"/>
    <property type="match status" value="1"/>
</dbReference>
<comment type="caution">
    <text evidence="9">The sequence shown here is derived from an EMBL/GenBank/DDBJ whole genome shotgun (WGS) entry which is preliminary data.</text>
</comment>
<keyword evidence="10" id="KW-1185">Reference proteome</keyword>
<dbReference type="InParanoid" id="A0A540VEA4"/>
<dbReference type="SUPFAM" id="SSF52540">
    <property type="entry name" value="P-loop containing nucleoside triphosphate hydrolases"/>
    <property type="match status" value="1"/>
</dbReference>
<dbReference type="GO" id="GO:0030261">
    <property type="term" value="P:chromosome condensation"/>
    <property type="evidence" value="ECO:0007669"/>
    <property type="project" value="InterPro"/>
</dbReference>
<dbReference type="InterPro" id="IPR003395">
    <property type="entry name" value="RecF/RecN/SMC_N"/>
</dbReference>
<dbReference type="SUPFAM" id="SSF75553">
    <property type="entry name" value="Smc hinge domain"/>
    <property type="match status" value="1"/>
</dbReference>
<protein>
    <recommendedName>
        <fullName evidence="7">Chromosome partition protein Smc</fullName>
    </recommendedName>
</protein>
<dbReference type="PANTHER" id="PTHR43977">
    <property type="entry name" value="STRUCTURAL MAINTENANCE OF CHROMOSOMES PROTEIN 3"/>
    <property type="match status" value="1"/>
</dbReference>
<dbReference type="RefSeq" id="WP_141610709.1">
    <property type="nucleotide sequence ID" value="NZ_VIGC02000017.1"/>
</dbReference>
<proteinExistence type="inferred from homology"/>
<dbReference type="GO" id="GO:0006260">
    <property type="term" value="P:DNA replication"/>
    <property type="evidence" value="ECO:0007669"/>
    <property type="project" value="UniProtKB-UniRule"/>
</dbReference>
<evidence type="ECO:0000256" key="1">
    <source>
        <dbReference type="ARBA" id="ARBA00004496"/>
    </source>
</evidence>
<dbReference type="Proteomes" id="UP000317371">
    <property type="component" value="Unassembled WGS sequence"/>
</dbReference>
<dbReference type="Pfam" id="PF06470">
    <property type="entry name" value="SMC_hinge"/>
    <property type="match status" value="1"/>
</dbReference>
<evidence type="ECO:0000313" key="9">
    <source>
        <dbReference type="EMBL" id="TQE95032.1"/>
    </source>
</evidence>
<dbReference type="InterPro" id="IPR010935">
    <property type="entry name" value="SMC_hinge"/>
</dbReference>
<feature type="coiled-coil region" evidence="7">
    <location>
        <begin position="353"/>
        <end position="492"/>
    </location>
</feature>
<evidence type="ECO:0000256" key="5">
    <source>
        <dbReference type="ARBA" id="ARBA00023054"/>
    </source>
</evidence>
<dbReference type="Pfam" id="PF02463">
    <property type="entry name" value="SMC_N"/>
    <property type="match status" value="1"/>
</dbReference>
<keyword evidence="4 7" id="KW-0067">ATP-binding</keyword>
<dbReference type="EMBL" id="VIGC01000017">
    <property type="protein sequence ID" value="TQE95032.1"/>
    <property type="molecule type" value="Genomic_DNA"/>
</dbReference>
<comment type="function">
    <text evidence="7">Required for chromosome condensation and partitioning.</text>
</comment>
<dbReference type="Gene3D" id="3.30.70.1620">
    <property type="match status" value="1"/>
</dbReference>
<feature type="binding site" evidence="7">
    <location>
        <begin position="32"/>
        <end position="39"/>
    </location>
    <ligand>
        <name>ATP</name>
        <dbReference type="ChEBI" id="CHEBI:30616"/>
    </ligand>
</feature>
<name>A0A540VEA4_9CHLR</name>
<sequence length="1220" mass="136728">MRIKRVVIQGFKTFARKTEFIFDPGVTAIVGPNGSGKSNIVDAIRWCLGEQSFSLLRSKKTSDIIFSGSDQKARLGMAQVTVTLDNSQGQIPLDFEEVEITRRAYRDGNNEYLINGQRVRLQDITEALAQTGLGKRTYALIGQGLIDRVLSLAPEERRSLFEEAAGITGYQAKRNTTLRRLEATQQNLTRVQDIIAELSPRLGHLRRQAERAREREQIAADLRQLLRTWYGYRWHQALAELERQHGQVVALKQQVARRQQELEAVGRQIESLRTRQAALRNQLGDRHRESSILHRQAERVGRELAVAQERLRQVQARQEEAQRELVPLRLQQETLQGRIADLEGQLAQSRAHYEERRAQVEAVQREVARRQQEQAELEQQLAVARQTVNQLATRRANDQARIQQWEERQASLRQELAEQTEALAASRQAAQALQEHLQEAERLLAATQAEGTRVQQEMEQRQAEMAALRQALAEAQEVRVAADRTADRLQTRFELLQRLRNEGAGYASGVRAVLAAAQGPSPALTGVIGTVATAIHVPPHLDRAMETALGGAIQHVIVRRWGDAQRAIEYLKQSGQGRATFLPLDRLHVLPPIPAPRQPGVLGNAAELVSYSPDVEPAVQQLLNRVWVVEDLDTARQALDSITRGPRPTVVTLEGDIVRPGGAVTGGSDRSQQDHSMLARERELRELPAQMEEANARARQAAEKCQELHSRLEALQAQMGPLQERLAALARQERQQRAELDDLRRQLDRARQGEQWQAERRATLQQELDRLAAQIQETRQALAALSQEETEARQALEEAEAAVEAAGVGDLLRQLADVRAAAAAAQGDLQSQQALLANQRSGLQSVVDQIGAKERQIGLLQAEEEQLNRRIRELSAQEDQLTGALVALQSHIRPAEAELARLEAEQQQAEGEERRLQEGLRRDENAWNGAQYQLQRCEDALQQLRHDIEQDLGLVLLEESDEVAYQPPLPWEAVVEQLPALTSIPEGLEEEVREMRARLSRVSNVNPDAPREYEEAASRHEHLLTQSRDLEAAAADLRKIIRELDEVMRRRLQETFHAVAQEFVQFFRTLFNGGTAELLLTDPDDIANSGIEIIARPPGKRPQSLELLSGGERTLAACALIFAILKVSPTPFCVLDEVDAALDEANVDRFRQSVEALSAGTQFIIITHNRRTLEGTNAIYGITMGKDGISQVISLRLEGDRMVPAEENGSQAQAREVMEM</sequence>
<dbReference type="InterPro" id="IPR027417">
    <property type="entry name" value="P-loop_NTPase"/>
</dbReference>
<evidence type="ECO:0000256" key="7">
    <source>
        <dbReference type="HAMAP-Rule" id="MF_01894"/>
    </source>
</evidence>
<comment type="similarity">
    <text evidence="7">Belongs to the SMC family.</text>
</comment>
<dbReference type="GO" id="GO:0007059">
    <property type="term" value="P:chromosome segregation"/>
    <property type="evidence" value="ECO:0007669"/>
    <property type="project" value="UniProtKB-UniRule"/>
</dbReference>
<dbReference type="GO" id="GO:0003677">
    <property type="term" value="F:DNA binding"/>
    <property type="evidence" value="ECO:0007669"/>
    <property type="project" value="UniProtKB-UniRule"/>
</dbReference>
<evidence type="ECO:0000256" key="4">
    <source>
        <dbReference type="ARBA" id="ARBA00022840"/>
    </source>
</evidence>
<dbReference type="Gene3D" id="3.40.50.300">
    <property type="entry name" value="P-loop containing nucleotide triphosphate hydrolases"/>
    <property type="match status" value="2"/>
</dbReference>
<feature type="coiled-coil region" evidence="7">
    <location>
        <begin position="255"/>
        <end position="324"/>
    </location>
</feature>
<dbReference type="GO" id="GO:0005694">
    <property type="term" value="C:chromosome"/>
    <property type="evidence" value="ECO:0007669"/>
    <property type="project" value="InterPro"/>
</dbReference>
<dbReference type="GO" id="GO:0007062">
    <property type="term" value="P:sister chromatid cohesion"/>
    <property type="evidence" value="ECO:0007669"/>
    <property type="project" value="InterPro"/>
</dbReference>
<dbReference type="FunFam" id="3.40.50.300:FF:000901">
    <property type="entry name" value="Chromosome partition protein Smc"/>
    <property type="match status" value="1"/>
</dbReference>
<comment type="subunit">
    <text evidence="7">Homodimer.</text>
</comment>
<organism evidence="9 10">
    <name type="scientific">Litorilinea aerophila</name>
    <dbReference type="NCBI Taxonomy" id="1204385"/>
    <lineage>
        <taxon>Bacteria</taxon>
        <taxon>Bacillati</taxon>
        <taxon>Chloroflexota</taxon>
        <taxon>Caldilineae</taxon>
        <taxon>Caldilineales</taxon>
        <taxon>Caldilineaceae</taxon>
        <taxon>Litorilinea</taxon>
    </lineage>
</organism>
<dbReference type="GO" id="GO:0005737">
    <property type="term" value="C:cytoplasm"/>
    <property type="evidence" value="ECO:0007669"/>
    <property type="project" value="UniProtKB-SubCell"/>
</dbReference>
<keyword evidence="6 7" id="KW-0238">DNA-binding</keyword>
<evidence type="ECO:0000256" key="3">
    <source>
        <dbReference type="ARBA" id="ARBA00022741"/>
    </source>
</evidence>
<feature type="coiled-coil region" evidence="7">
    <location>
        <begin position="850"/>
        <end position="922"/>
    </location>
</feature>
<feature type="coiled-coil region" evidence="7">
    <location>
        <begin position="684"/>
        <end position="805"/>
    </location>
</feature>
<reference evidence="9 10" key="1">
    <citation type="submission" date="2019-06" db="EMBL/GenBank/DDBJ databases">
        <title>Genome sequence of Litorilinea aerophila BAA-2444.</title>
        <authorList>
            <person name="Maclea K.S."/>
            <person name="Maurais E.G."/>
            <person name="Iannazzi L.C."/>
        </authorList>
    </citation>
    <scope>NUCLEOTIDE SEQUENCE [LARGE SCALE GENOMIC DNA]</scope>
    <source>
        <strain evidence="9 10">ATCC BAA-2444</strain>
    </source>
</reference>
<gene>
    <name evidence="7 9" type="primary">smc</name>
    <name evidence="9" type="ORF">FKZ61_13690</name>
</gene>
<dbReference type="HAMAP" id="MF_01894">
    <property type="entry name" value="Smc_prok"/>
    <property type="match status" value="1"/>
</dbReference>